<evidence type="ECO:0000256" key="1">
    <source>
        <dbReference type="ARBA" id="ARBA00023015"/>
    </source>
</evidence>
<evidence type="ECO:0000256" key="2">
    <source>
        <dbReference type="ARBA" id="ARBA00023125"/>
    </source>
</evidence>
<evidence type="ECO:0000256" key="4">
    <source>
        <dbReference type="PROSITE-ProRule" id="PRU00335"/>
    </source>
</evidence>
<dbReference type="InterPro" id="IPR025996">
    <property type="entry name" value="MT1864/Rv1816-like_C"/>
</dbReference>
<keyword evidence="1" id="KW-0805">Transcription regulation</keyword>
<dbReference type="OrthoDB" id="71867at2"/>
<feature type="DNA-binding region" description="H-T-H motif" evidence="4">
    <location>
        <begin position="29"/>
        <end position="48"/>
    </location>
</feature>
<evidence type="ECO:0000313" key="6">
    <source>
        <dbReference type="EMBL" id="RCX12813.1"/>
    </source>
</evidence>
<dbReference type="InterPro" id="IPR036271">
    <property type="entry name" value="Tet_transcr_reg_TetR-rel_C_sf"/>
</dbReference>
<organism evidence="6 7">
    <name type="scientific">Fontibacillus phaseoli</name>
    <dbReference type="NCBI Taxonomy" id="1416533"/>
    <lineage>
        <taxon>Bacteria</taxon>
        <taxon>Bacillati</taxon>
        <taxon>Bacillota</taxon>
        <taxon>Bacilli</taxon>
        <taxon>Bacillales</taxon>
        <taxon>Paenibacillaceae</taxon>
        <taxon>Fontibacillus</taxon>
    </lineage>
</organism>
<gene>
    <name evidence="6" type="ORF">DFP94_12319</name>
</gene>
<dbReference type="GO" id="GO:0003677">
    <property type="term" value="F:DNA binding"/>
    <property type="evidence" value="ECO:0007669"/>
    <property type="project" value="UniProtKB-UniRule"/>
</dbReference>
<dbReference type="PROSITE" id="PS50977">
    <property type="entry name" value="HTH_TETR_2"/>
    <property type="match status" value="1"/>
</dbReference>
<dbReference type="InterPro" id="IPR001647">
    <property type="entry name" value="HTH_TetR"/>
</dbReference>
<dbReference type="AlphaFoldDB" id="A0A369AUT6"/>
<dbReference type="SUPFAM" id="SSF48498">
    <property type="entry name" value="Tetracyclin repressor-like, C-terminal domain"/>
    <property type="match status" value="1"/>
</dbReference>
<keyword evidence="3" id="KW-0804">Transcription</keyword>
<dbReference type="EMBL" id="QPJW01000023">
    <property type="protein sequence ID" value="RCX12813.1"/>
    <property type="molecule type" value="Genomic_DNA"/>
</dbReference>
<protein>
    <submittedName>
        <fullName evidence="6">TetR family transcriptional regulator</fullName>
    </submittedName>
</protein>
<keyword evidence="7" id="KW-1185">Reference proteome</keyword>
<evidence type="ECO:0000256" key="3">
    <source>
        <dbReference type="ARBA" id="ARBA00023163"/>
    </source>
</evidence>
<keyword evidence="2 4" id="KW-0238">DNA-binding</keyword>
<proteinExistence type="predicted"/>
<sequence>MSPRAGIDSGSVLHAAIDIADKQGAEAITISSVAQHLGIRPPSLYNHVSGLGELRKMVAVHALHQLHDTIAAAAKGKQGEAAITSFADAYITFAHEHPGLYEVVQLAPDPQDREIAEVSGEIVNLIVELLGEYDLTEEEALHTVRGLRSLVHGFASLERQSGFGLPLDVKTSMDFNLKLFLAGLSQRTG</sequence>
<dbReference type="Gene3D" id="1.10.357.10">
    <property type="entry name" value="Tetracycline Repressor, domain 2"/>
    <property type="match status" value="1"/>
</dbReference>
<dbReference type="Gene3D" id="1.10.10.60">
    <property type="entry name" value="Homeodomain-like"/>
    <property type="match status" value="1"/>
</dbReference>
<dbReference type="SUPFAM" id="SSF46689">
    <property type="entry name" value="Homeodomain-like"/>
    <property type="match status" value="1"/>
</dbReference>
<accession>A0A369AUT6</accession>
<dbReference type="Proteomes" id="UP000253090">
    <property type="component" value="Unassembled WGS sequence"/>
</dbReference>
<evidence type="ECO:0000259" key="5">
    <source>
        <dbReference type="PROSITE" id="PS50977"/>
    </source>
</evidence>
<name>A0A369AUT6_9BACL</name>
<dbReference type="Pfam" id="PF13305">
    <property type="entry name" value="TetR_C_33"/>
    <property type="match status" value="1"/>
</dbReference>
<dbReference type="InterPro" id="IPR009057">
    <property type="entry name" value="Homeodomain-like_sf"/>
</dbReference>
<feature type="domain" description="HTH tetR-type" evidence="5">
    <location>
        <begin position="6"/>
        <end position="66"/>
    </location>
</feature>
<comment type="caution">
    <text evidence="6">The sequence shown here is derived from an EMBL/GenBank/DDBJ whole genome shotgun (WGS) entry which is preliminary data.</text>
</comment>
<reference evidence="6 7" key="1">
    <citation type="submission" date="2018-07" db="EMBL/GenBank/DDBJ databases">
        <title>Genomic Encyclopedia of Type Strains, Phase III (KMG-III): the genomes of soil and plant-associated and newly described type strains.</title>
        <authorList>
            <person name="Whitman W."/>
        </authorList>
    </citation>
    <scope>NUCLEOTIDE SEQUENCE [LARGE SCALE GENOMIC DNA]</scope>
    <source>
        <strain evidence="6 7">CECT 8333</strain>
    </source>
</reference>
<dbReference type="RefSeq" id="WP_114499181.1">
    <property type="nucleotide sequence ID" value="NZ_QPJW01000023.1"/>
</dbReference>
<evidence type="ECO:0000313" key="7">
    <source>
        <dbReference type="Proteomes" id="UP000253090"/>
    </source>
</evidence>